<dbReference type="Proteomes" id="UP000319828">
    <property type="component" value="Unassembled WGS sequence"/>
</dbReference>
<comment type="caution">
    <text evidence="10">The sequence shown here is derived from an EMBL/GenBank/DDBJ whole genome shotgun (WGS) entry which is preliminary data.</text>
</comment>
<dbReference type="RefSeq" id="WP_144229843.1">
    <property type="nucleotide sequence ID" value="NZ_CANNCB010000009.1"/>
</dbReference>
<protein>
    <recommendedName>
        <fullName evidence="3 8">DNA repair protein RecO</fullName>
    </recommendedName>
    <alternativeName>
        <fullName evidence="7 8">Recombination protein O</fullName>
    </alternativeName>
</protein>
<dbReference type="Pfam" id="PF02565">
    <property type="entry name" value="RecO_C"/>
    <property type="match status" value="1"/>
</dbReference>
<evidence type="ECO:0000256" key="3">
    <source>
        <dbReference type="ARBA" id="ARBA00021310"/>
    </source>
</evidence>
<dbReference type="HAMAP" id="MF_00201">
    <property type="entry name" value="RecO"/>
    <property type="match status" value="1"/>
</dbReference>
<dbReference type="EMBL" id="VMKJ01000001">
    <property type="protein sequence ID" value="TVO40096.1"/>
    <property type="molecule type" value="Genomic_DNA"/>
</dbReference>
<dbReference type="Pfam" id="PF11967">
    <property type="entry name" value="RecO_N"/>
    <property type="match status" value="1"/>
</dbReference>
<dbReference type="AlphaFoldDB" id="A0A557PHG9"/>
<dbReference type="InterPro" id="IPR003717">
    <property type="entry name" value="RecO"/>
</dbReference>
<dbReference type="SUPFAM" id="SSF50249">
    <property type="entry name" value="Nucleic acid-binding proteins"/>
    <property type="match status" value="1"/>
</dbReference>
<dbReference type="InterPro" id="IPR012340">
    <property type="entry name" value="NA-bd_OB-fold"/>
</dbReference>
<dbReference type="GO" id="GO:0006310">
    <property type="term" value="P:DNA recombination"/>
    <property type="evidence" value="ECO:0007669"/>
    <property type="project" value="UniProtKB-UniRule"/>
</dbReference>
<dbReference type="GO" id="GO:0006302">
    <property type="term" value="P:double-strand break repair"/>
    <property type="evidence" value="ECO:0007669"/>
    <property type="project" value="TreeGrafter"/>
</dbReference>
<keyword evidence="4 8" id="KW-0227">DNA damage</keyword>
<comment type="similarity">
    <text evidence="2 8">Belongs to the RecO family.</text>
</comment>
<dbReference type="OrthoDB" id="9804792at2"/>
<dbReference type="SUPFAM" id="SSF57863">
    <property type="entry name" value="ArfGap/RecO-like zinc finger"/>
    <property type="match status" value="1"/>
</dbReference>
<dbReference type="InterPro" id="IPR037278">
    <property type="entry name" value="ARFGAP/RecO"/>
</dbReference>
<evidence type="ECO:0000313" key="10">
    <source>
        <dbReference type="EMBL" id="TVO40096.1"/>
    </source>
</evidence>
<evidence type="ECO:0000256" key="5">
    <source>
        <dbReference type="ARBA" id="ARBA00023172"/>
    </source>
</evidence>
<keyword evidence="5 8" id="KW-0233">DNA recombination</keyword>
<evidence type="ECO:0000256" key="1">
    <source>
        <dbReference type="ARBA" id="ARBA00003065"/>
    </source>
</evidence>
<evidence type="ECO:0000256" key="4">
    <source>
        <dbReference type="ARBA" id="ARBA00022763"/>
    </source>
</evidence>
<gene>
    <name evidence="8 10" type="primary">recO</name>
    <name evidence="10" type="ORF">FOF44_01185</name>
</gene>
<sequence length="244" mass="27622">MSDALGLQRCFILHRRPYTETSLILDVFSEEYGRVSILAKGARSKRSNLKGVLQPFTPLLLKWFGKGSMRTLRQAEPISLGIPLNGINLYSAMYINELISRVIESETAYPELFHDYLASLTELAQADNPEPALRRFELALLSSLGYGVDFLHCAGSGEPVSENMTYRYREQKGFIASVRKDNLTFLGDELIAISERRFLTKQQLQAAKRFTRMALKPYLGSKPLKSRELFMALSPHKAIPKTRS</sequence>
<feature type="domain" description="DNA replication/recombination mediator RecO N-terminal" evidence="9">
    <location>
        <begin position="8"/>
        <end position="79"/>
    </location>
</feature>
<dbReference type="NCBIfam" id="TIGR00613">
    <property type="entry name" value="reco"/>
    <property type="match status" value="1"/>
</dbReference>
<proteinExistence type="inferred from homology"/>
<evidence type="ECO:0000259" key="9">
    <source>
        <dbReference type="Pfam" id="PF11967"/>
    </source>
</evidence>
<evidence type="ECO:0000313" key="11">
    <source>
        <dbReference type="Proteomes" id="UP000319828"/>
    </source>
</evidence>
<reference evidence="10 11" key="1">
    <citation type="submission" date="2019-07" db="EMBL/GenBank/DDBJ databases">
        <title>The draft genome sequence of Vibrio algivorus M1486.</title>
        <authorList>
            <person name="Meng X."/>
        </authorList>
    </citation>
    <scope>NUCLEOTIDE SEQUENCE [LARGE SCALE GENOMIC DNA]</scope>
    <source>
        <strain evidence="10 11">M1486</strain>
    </source>
</reference>
<organism evidence="10 11">
    <name type="scientific">Vibrio algivorus</name>
    <dbReference type="NCBI Taxonomy" id="1667024"/>
    <lineage>
        <taxon>Bacteria</taxon>
        <taxon>Pseudomonadati</taxon>
        <taxon>Pseudomonadota</taxon>
        <taxon>Gammaproteobacteria</taxon>
        <taxon>Vibrionales</taxon>
        <taxon>Vibrionaceae</taxon>
        <taxon>Vibrio</taxon>
    </lineage>
</organism>
<dbReference type="Gene3D" id="2.40.50.140">
    <property type="entry name" value="Nucleic acid-binding proteins"/>
    <property type="match status" value="1"/>
</dbReference>
<dbReference type="InterPro" id="IPR042242">
    <property type="entry name" value="RecO_C"/>
</dbReference>
<dbReference type="PANTHER" id="PTHR33991">
    <property type="entry name" value="DNA REPAIR PROTEIN RECO"/>
    <property type="match status" value="1"/>
</dbReference>
<evidence type="ECO:0000256" key="2">
    <source>
        <dbReference type="ARBA" id="ARBA00007452"/>
    </source>
</evidence>
<accession>A0A557PHG9</accession>
<evidence type="ECO:0000256" key="8">
    <source>
        <dbReference type="HAMAP-Rule" id="MF_00201"/>
    </source>
</evidence>
<keyword evidence="6 8" id="KW-0234">DNA repair</keyword>
<dbReference type="InterPro" id="IPR022572">
    <property type="entry name" value="DNA_rep/recomb_RecO_N"/>
</dbReference>
<dbReference type="PANTHER" id="PTHR33991:SF1">
    <property type="entry name" value="DNA REPAIR PROTEIN RECO"/>
    <property type="match status" value="1"/>
</dbReference>
<name>A0A557PHG9_9VIBR</name>
<dbReference type="GO" id="GO:0043590">
    <property type="term" value="C:bacterial nucleoid"/>
    <property type="evidence" value="ECO:0007669"/>
    <property type="project" value="TreeGrafter"/>
</dbReference>
<evidence type="ECO:0000256" key="7">
    <source>
        <dbReference type="ARBA" id="ARBA00033409"/>
    </source>
</evidence>
<comment type="function">
    <text evidence="1 8">Involved in DNA repair and RecF pathway recombination.</text>
</comment>
<dbReference type="Gene3D" id="1.20.1440.120">
    <property type="entry name" value="Recombination protein O, C-terminal domain"/>
    <property type="match status" value="1"/>
</dbReference>
<evidence type="ECO:0000256" key="6">
    <source>
        <dbReference type="ARBA" id="ARBA00023204"/>
    </source>
</evidence>